<gene>
    <name evidence="2" type="ORF">D7Y07_19445</name>
</gene>
<organism evidence="2 3">
    <name type="scientific">Bacteroides acidifaciens</name>
    <dbReference type="NCBI Taxonomy" id="85831"/>
    <lineage>
        <taxon>Bacteria</taxon>
        <taxon>Pseudomonadati</taxon>
        <taxon>Bacteroidota</taxon>
        <taxon>Bacteroidia</taxon>
        <taxon>Bacteroidales</taxon>
        <taxon>Bacteroidaceae</taxon>
        <taxon>Bacteroides</taxon>
    </lineage>
</organism>
<name>A0A3L7YYQ7_9BACE</name>
<dbReference type="EMBL" id="RAZM01000112">
    <property type="protein sequence ID" value="RLT78405.1"/>
    <property type="molecule type" value="Genomic_DNA"/>
</dbReference>
<keyword evidence="1" id="KW-0812">Transmembrane</keyword>
<evidence type="ECO:0000313" key="2">
    <source>
        <dbReference type="EMBL" id="RLT78405.1"/>
    </source>
</evidence>
<comment type="caution">
    <text evidence="2">The sequence shown here is derived from an EMBL/GenBank/DDBJ whole genome shotgun (WGS) entry which is preliminary data.</text>
</comment>
<accession>A0A3L7YYQ7</accession>
<dbReference type="AlphaFoldDB" id="A0A3L7YYQ7"/>
<feature type="transmembrane region" description="Helical" evidence="1">
    <location>
        <begin position="6"/>
        <end position="29"/>
    </location>
</feature>
<evidence type="ECO:0000313" key="3">
    <source>
        <dbReference type="Proteomes" id="UP000267159"/>
    </source>
</evidence>
<proteinExistence type="predicted"/>
<dbReference type="PROSITE" id="PS51257">
    <property type="entry name" value="PROKAR_LIPOPROTEIN"/>
    <property type="match status" value="1"/>
</dbReference>
<reference evidence="2 3" key="1">
    <citation type="submission" date="2018-09" db="EMBL/GenBank/DDBJ databases">
        <title>Murine metabolic-syndrome-specific gut microbial biobank.</title>
        <authorList>
            <person name="Liu C."/>
        </authorList>
    </citation>
    <scope>NUCLEOTIDE SEQUENCE [LARGE SCALE GENOMIC DNA]</scope>
    <source>
        <strain evidence="2 3">0.1X-D8-26</strain>
    </source>
</reference>
<keyword evidence="1" id="KW-1133">Transmembrane helix</keyword>
<sequence length="151" mass="16713">MGQNFIKHIISISIITVLITSCATGKIVLSNNANINKYKYVIFGYETSGDRELDDVVMSVQNQIAETNLIVLSASNTSKIIECSDSILTPNIHVTSEKWDGGHTYITVTFYGYNNNQRVVVIKSSGIGMTVNHDQSIALNAIRKKLNKLFN</sequence>
<protein>
    <submittedName>
        <fullName evidence="2">Uncharacterized protein</fullName>
    </submittedName>
</protein>
<dbReference type="RefSeq" id="WP_100263378.1">
    <property type="nucleotide sequence ID" value="NZ_RAZM01000112.1"/>
</dbReference>
<evidence type="ECO:0000256" key="1">
    <source>
        <dbReference type="SAM" id="Phobius"/>
    </source>
</evidence>
<keyword evidence="1" id="KW-0472">Membrane</keyword>
<dbReference type="Proteomes" id="UP000267159">
    <property type="component" value="Unassembled WGS sequence"/>
</dbReference>